<feature type="transmembrane region" description="Helical" evidence="1">
    <location>
        <begin position="273"/>
        <end position="292"/>
    </location>
</feature>
<feature type="transmembrane region" description="Helical" evidence="1">
    <location>
        <begin position="298"/>
        <end position="319"/>
    </location>
</feature>
<feature type="transmembrane region" description="Helical" evidence="1">
    <location>
        <begin position="231"/>
        <end position="252"/>
    </location>
</feature>
<keyword evidence="1" id="KW-0812">Transmembrane</keyword>
<keyword evidence="1" id="KW-0472">Membrane</keyword>
<evidence type="ECO:0008006" key="4">
    <source>
        <dbReference type="Google" id="ProtNLM"/>
    </source>
</evidence>
<evidence type="ECO:0000256" key="1">
    <source>
        <dbReference type="SAM" id="Phobius"/>
    </source>
</evidence>
<proteinExistence type="predicted"/>
<evidence type="ECO:0000313" key="3">
    <source>
        <dbReference type="Proteomes" id="UP001597244"/>
    </source>
</evidence>
<keyword evidence="1" id="KW-1133">Transmembrane helix</keyword>
<dbReference type="Proteomes" id="UP001597244">
    <property type="component" value="Unassembled WGS sequence"/>
</dbReference>
<comment type="caution">
    <text evidence="2">The sequence shown here is derived from an EMBL/GenBank/DDBJ whole genome shotgun (WGS) entry which is preliminary data.</text>
</comment>
<protein>
    <recommendedName>
        <fullName evidence="4">MacB-like periplasmic core domain-containing protein</fullName>
    </recommendedName>
</protein>
<keyword evidence="3" id="KW-1185">Reference proteome</keyword>
<organism evidence="2 3">
    <name type="scientific">Lapidilactobacillus mulanensis</name>
    <dbReference type="NCBI Taxonomy" id="2485999"/>
    <lineage>
        <taxon>Bacteria</taxon>
        <taxon>Bacillati</taxon>
        <taxon>Bacillota</taxon>
        <taxon>Bacilli</taxon>
        <taxon>Lactobacillales</taxon>
        <taxon>Lactobacillaceae</taxon>
        <taxon>Lapidilactobacillus</taxon>
    </lineage>
</organism>
<dbReference type="RefSeq" id="WP_125578027.1">
    <property type="nucleotide sequence ID" value="NZ_JBHTOF010000098.1"/>
</dbReference>
<accession>A0ABW4DQ72</accession>
<reference evidence="3" key="1">
    <citation type="journal article" date="2019" name="Int. J. Syst. Evol. Microbiol.">
        <title>The Global Catalogue of Microorganisms (GCM) 10K type strain sequencing project: providing services to taxonomists for standard genome sequencing and annotation.</title>
        <authorList>
            <consortium name="The Broad Institute Genomics Platform"/>
            <consortium name="The Broad Institute Genome Sequencing Center for Infectious Disease"/>
            <person name="Wu L."/>
            <person name="Ma J."/>
        </authorList>
    </citation>
    <scope>NUCLEOTIDE SEQUENCE [LARGE SCALE GENOMIC DNA]</scope>
    <source>
        <strain evidence="3">CCM 8951</strain>
    </source>
</reference>
<evidence type="ECO:0000313" key="2">
    <source>
        <dbReference type="EMBL" id="MFD1466214.1"/>
    </source>
</evidence>
<gene>
    <name evidence="2" type="ORF">ACFQ4L_09085</name>
</gene>
<dbReference type="EMBL" id="JBHTOF010000098">
    <property type="protein sequence ID" value="MFD1466214.1"/>
    <property type="molecule type" value="Genomic_DNA"/>
</dbReference>
<sequence length="336" mass="37760">MKKKLFIDLILVILTFLIFVSFRQSEQRNNESRLNRNGMSVESLILTDAKNQTVLSTVQKMAKSSVTNFQLQMISRKDPNLSYVYAKGNSNDSLPMISGRSFSKNDYLSEVPFVILGTDLTKDAYQPQSQMYYHLGERYLAVIGVAGEKTNSAINRHTFLSLSPNQDLANTVRTSNFRIIYDPTTTKPTDTKKILAIFGAKNTTRLVDNSTVKRERQGWFERSGMILTQTILIVALMIIMTWILVYLIIFATKNFQLGGFLKNQLALNMIGRLAGHLVIATGIGFVAGWRLQPIEQPAIILGIIAAFDLVMIIVTSIYLSHSQPYAHLRAAIKKKA</sequence>
<name>A0ABW4DQ72_9LACO</name>